<comment type="caution">
    <text evidence="5">The sequence shown here is derived from an EMBL/GenBank/DDBJ whole genome shotgun (WGS) entry which is preliminary data.</text>
</comment>
<name>A0A0G0VQJ2_UNCKA</name>
<dbReference type="PANTHER" id="PTHR30231">
    <property type="entry name" value="DNA POLYMERASE III SUBUNIT EPSILON"/>
    <property type="match status" value="1"/>
</dbReference>
<dbReference type="EMBL" id="LCBB01000005">
    <property type="protein sequence ID" value="KKS03159.1"/>
    <property type="molecule type" value="Genomic_DNA"/>
</dbReference>
<dbReference type="Proteomes" id="UP000033947">
    <property type="component" value="Unassembled WGS sequence"/>
</dbReference>
<dbReference type="SUPFAM" id="SSF53098">
    <property type="entry name" value="Ribonuclease H-like"/>
    <property type="match status" value="1"/>
</dbReference>
<keyword evidence="1" id="KW-0540">Nuclease</keyword>
<keyword evidence="2" id="KW-0378">Hydrolase</keyword>
<evidence type="ECO:0000259" key="4">
    <source>
        <dbReference type="SMART" id="SM00479"/>
    </source>
</evidence>
<gene>
    <name evidence="5" type="ORF">UU55_C0005G0067</name>
</gene>
<evidence type="ECO:0000256" key="1">
    <source>
        <dbReference type="ARBA" id="ARBA00022722"/>
    </source>
</evidence>
<dbReference type="InterPro" id="IPR036397">
    <property type="entry name" value="RNaseH_sf"/>
</dbReference>
<dbReference type="AlphaFoldDB" id="A0A0G0VQJ2"/>
<evidence type="ECO:0000256" key="3">
    <source>
        <dbReference type="ARBA" id="ARBA00022839"/>
    </source>
</evidence>
<evidence type="ECO:0000313" key="5">
    <source>
        <dbReference type="EMBL" id="KKS03159.1"/>
    </source>
</evidence>
<dbReference type="SMART" id="SM00479">
    <property type="entry name" value="EXOIII"/>
    <property type="match status" value="1"/>
</dbReference>
<dbReference type="InterPro" id="IPR012337">
    <property type="entry name" value="RNaseH-like_sf"/>
</dbReference>
<protein>
    <submittedName>
        <fullName evidence="5">Polymerase III epsilon subunit protein</fullName>
    </submittedName>
</protein>
<accession>A0A0G0VQJ2</accession>
<dbReference type="Gene3D" id="3.30.420.10">
    <property type="entry name" value="Ribonuclease H-like superfamily/Ribonuclease H"/>
    <property type="match status" value="1"/>
</dbReference>
<evidence type="ECO:0000313" key="6">
    <source>
        <dbReference type="Proteomes" id="UP000033947"/>
    </source>
</evidence>
<proteinExistence type="predicted"/>
<sequence length="179" mass="20873">MDFRDRLIALTDVETTGLDASVYEIIEVGLVVFDQRTFEIKNTLDIKVMPQHPEVFSPMAMEINGYTKKAWKKSFPLDYVMRLYSEKTVDAMFCSHNVTFDWSFIEAAFKKTEVVNYMDYHRIDLLTLAWSKLRNTGLERLKMAAVALHLGIPEEPQPHRAFTGVMTEYEIFKKLLTDY</sequence>
<evidence type="ECO:0000256" key="2">
    <source>
        <dbReference type="ARBA" id="ARBA00022801"/>
    </source>
</evidence>
<feature type="domain" description="Exonuclease" evidence="4">
    <location>
        <begin position="6"/>
        <end position="179"/>
    </location>
</feature>
<organism evidence="5 6">
    <name type="scientific">candidate division WWE3 bacterium GW2011_GWC2_41_23</name>
    <dbReference type="NCBI Taxonomy" id="1619123"/>
    <lineage>
        <taxon>Bacteria</taxon>
        <taxon>Katanobacteria</taxon>
    </lineage>
</organism>
<dbReference type="PANTHER" id="PTHR30231:SF4">
    <property type="entry name" value="PROTEIN NEN2"/>
    <property type="match status" value="1"/>
</dbReference>
<dbReference type="GO" id="GO:0008408">
    <property type="term" value="F:3'-5' exonuclease activity"/>
    <property type="evidence" value="ECO:0007669"/>
    <property type="project" value="TreeGrafter"/>
</dbReference>
<keyword evidence="3" id="KW-0269">Exonuclease</keyword>
<dbReference type="InterPro" id="IPR013520">
    <property type="entry name" value="Ribonucl_H"/>
</dbReference>
<reference evidence="5 6" key="1">
    <citation type="journal article" date="2015" name="Nature">
        <title>rRNA introns, odd ribosomes, and small enigmatic genomes across a large radiation of phyla.</title>
        <authorList>
            <person name="Brown C.T."/>
            <person name="Hug L.A."/>
            <person name="Thomas B.C."/>
            <person name="Sharon I."/>
            <person name="Castelle C.J."/>
            <person name="Singh A."/>
            <person name="Wilkins M.J."/>
            <person name="Williams K.H."/>
            <person name="Banfield J.F."/>
        </authorList>
    </citation>
    <scope>NUCLEOTIDE SEQUENCE [LARGE SCALE GENOMIC DNA]</scope>
</reference>
<dbReference type="CDD" id="cd06127">
    <property type="entry name" value="DEDDh"/>
    <property type="match status" value="1"/>
</dbReference>
<dbReference type="GO" id="GO:0003676">
    <property type="term" value="F:nucleic acid binding"/>
    <property type="evidence" value="ECO:0007669"/>
    <property type="project" value="InterPro"/>
</dbReference>
<dbReference type="Pfam" id="PF00929">
    <property type="entry name" value="RNase_T"/>
    <property type="match status" value="1"/>
</dbReference>